<dbReference type="STRING" id="930992.A0A0C9ZR99"/>
<protein>
    <recommendedName>
        <fullName evidence="7">WD40 repeat-like protein</fullName>
    </recommendedName>
</protein>
<feature type="region of interest" description="Disordered" evidence="4">
    <location>
        <begin position="1"/>
        <end position="46"/>
    </location>
</feature>
<dbReference type="InterPro" id="IPR036322">
    <property type="entry name" value="WD40_repeat_dom_sf"/>
</dbReference>
<dbReference type="PRINTS" id="PR00320">
    <property type="entry name" value="GPROTEINBRPT"/>
</dbReference>
<evidence type="ECO:0000313" key="5">
    <source>
        <dbReference type="EMBL" id="KIK40270.1"/>
    </source>
</evidence>
<dbReference type="Proteomes" id="UP000054485">
    <property type="component" value="Unassembled WGS sequence"/>
</dbReference>
<accession>A0A0C9ZR99</accession>
<proteinExistence type="predicted"/>
<dbReference type="InterPro" id="IPR020472">
    <property type="entry name" value="WD40_PAC1"/>
</dbReference>
<dbReference type="InterPro" id="IPR019775">
    <property type="entry name" value="WD40_repeat_CS"/>
</dbReference>
<dbReference type="PROSITE" id="PS00678">
    <property type="entry name" value="WD_REPEATS_1"/>
    <property type="match status" value="3"/>
</dbReference>
<dbReference type="PROSITE" id="PS50082">
    <property type="entry name" value="WD_REPEATS_2"/>
    <property type="match status" value="4"/>
</dbReference>
<dbReference type="InParanoid" id="A0A0C9ZR99"/>
<dbReference type="OrthoDB" id="538223at2759"/>
<dbReference type="PANTHER" id="PTHR22847">
    <property type="entry name" value="WD40 REPEAT PROTEIN"/>
    <property type="match status" value="1"/>
</dbReference>
<feature type="repeat" description="WD" evidence="3">
    <location>
        <begin position="161"/>
        <end position="192"/>
    </location>
</feature>
<feature type="repeat" description="WD" evidence="3">
    <location>
        <begin position="120"/>
        <end position="153"/>
    </location>
</feature>
<dbReference type="Pfam" id="PF00400">
    <property type="entry name" value="WD40"/>
    <property type="match status" value="4"/>
</dbReference>
<reference evidence="6" key="2">
    <citation type="submission" date="2015-01" db="EMBL/GenBank/DDBJ databases">
        <title>Evolutionary Origins and Diversification of the Mycorrhizal Mutualists.</title>
        <authorList>
            <consortium name="DOE Joint Genome Institute"/>
            <consortium name="Mycorrhizal Genomics Consortium"/>
            <person name="Kohler A."/>
            <person name="Kuo A."/>
            <person name="Nagy L.G."/>
            <person name="Floudas D."/>
            <person name="Copeland A."/>
            <person name="Barry K.W."/>
            <person name="Cichocki N."/>
            <person name="Veneault-Fourrey C."/>
            <person name="LaButti K."/>
            <person name="Lindquist E.A."/>
            <person name="Lipzen A."/>
            <person name="Lundell T."/>
            <person name="Morin E."/>
            <person name="Murat C."/>
            <person name="Riley R."/>
            <person name="Ohm R."/>
            <person name="Sun H."/>
            <person name="Tunlid A."/>
            <person name="Henrissat B."/>
            <person name="Grigoriev I.V."/>
            <person name="Hibbett D.S."/>
            <person name="Martin F."/>
        </authorList>
    </citation>
    <scope>NUCLEOTIDE SEQUENCE [LARGE SCALE GENOMIC DNA]</scope>
    <source>
        <strain evidence="6">UH-Slu-Lm8-n1</strain>
    </source>
</reference>
<dbReference type="Gene3D" id="2.130.10.10">
    <property type="entry name" value="YVTN repeat-like/Quinoprotein amine dehydrogenase"/>
    <property type="match status" value="3"/>
</dbReference>
<dbReference type="SMART" id="SM00320">
    <property type="entry name" value="WD40"/>
    <property type="match status" value="5"/>
</dbReference>
<dbReference type="InterPro" id="IPR015943">
    <property type="entry name" value="WD40/YVTN_repeat-like_dom_sf"/>
</dbReference>
<evidence type="ECO:0000256" key="4">
    <source>
        <dbReference type="SAM" id="MobiDB-lite"/>
    </source>
</evidence>
<feature type="compositionally biased region" description="Polar residues" evidence="4">
    <location>
        <begin position="37"/>
        <end position="46"/>
    </location>
</feature>
<keyword evidence="6" id="KW-1185">Reference proteome</keyword>
<evidence type="ECO:0000256" key="2">
    <source>
        <dbReference type="ARBA" id="ARBA00022737"/>
    </source>
</evidence>
<keyword evidence="1 3" id="KW-0853">WD repeat</keyword>
<feature type="repeat" description="WD" evidence="3">
    <location>
        <begin position="237"/>
        <end position="278"/>
    </location>
</feature>
<feature type="repeat" description="WD" evidence="3">
    <location>
        <begin position="194"/>
        <end position="235"/>
    </location>
</feature>
<reference evidence="5 6" key="1">
    <citation type="submission" date="2014-04" db="EMBL/GenBank/DDBJ databases">
        <authorList>
            <consortium name="DOE Joint Genome Institute"/>
            <person name="Kuo A."/>
            <person name="Ruytinx J."/>
            <person name="Rineau F."/>
            <person name="Colpaert J."/>
            <person name="Kohler A."/>
            <person name="Nagy L.G."/>
            <person name="Floudas D."/>
            <person name="Copeland A."/>
            <person name="Barry K.W."/>
            <person name="Cichocki N."/>
            <person name="Veneault-Fourrey C."/>
            <person name="LaButti K."/>
            <person name="Lindquist E.A."/>
            <person name="Lipzen A."/>
            <person name="Lundell T."/>
            <person name="Morin E."/>
            <person name="Murat C."/>
            <person name="Sun H."/>
            <person name="Tunlid A."/>
            <person name="Henrissat B."/>
            <person name="Grigoriev I.V."/>
            <person name="Hibbett D.S."/>
            <person name="Martin F."/>
            <person name="Nordberg H.P."/>
            <person name="Cantor M.N."/>
            <person name="Hua S.X."/>
        </authorList>
    </citation>
    <scope>NUCLEOTIDE SEQUENCE [LARGE SCALE GENOMIC DNA]</scope>
    <source>
        <strain evidence="5 6">UH-Slu-Lm8-n1</strain>
    </source>
</reference>
<dbReference type="CDD" id="cd00200">
    <property type="entry name" value="WD40"/>
    <property type="match status" value="1"/>
</dbReference>
<name>A0A0C9ZR99_9AGAM</name>
<sequence>MDASNKVLEPAPKWQSAPKAIESHSKTGSSDFKALQPASTTASSNPKFLQATTTFTSKSQQPSLTVDSVPHAHSVSYLLDLHAECIYSAPILIIGAHPMACPRTVRLWDVGTGQLVGEPFCGHPCAVTSVSLSPDGTRLFSGSDDKTVWLWNVLGTGQPVVSFSPNGTRIATCSADKTIRLWDASTGQPVGEPFLGHTETVNSISFSPDGTRIVSGSDDETVRLWDVGTGQPIGEPFEGHTDWVRSVSFSWDGTRIVFGSDDKTVQLCDAATGQSVGEPLLGHSRWVNLVLFSPDGTRIILVHGMRLYESGTQRLGIRCMTTPKTVQHPPHIAVVSHTQQQPSPHPTLRTMNSFPSHQTRLVHCAALLSYSQAPPMMTAGQRSLFWKMMDG</sequence>
<dbReference type="PROSITE" id="PS50294">
    <property type="entry name" value="WD_REPEATS_REGION"/>
    <property type="match status" value="4"/>
</dbReference>
<keyword evidence="2" id="KW-0677">Repeat</keyword>
<dbReference type="HOGENOM" id="CLU_706321_0_0_1"/>
<dbReference type="GO" id="GO:1990234">
    <property type="term" value="C:transferase complex"/>
    <property type="evidence" value="ECO:0007669"/>
    <property type="project" value="UniProtKB-ARBA"/>
</dbReference>
<dbReference type="PANTHER" id="PTHR22847:SF637">
    <property type="entry name" value="WD REPEAT DOMAIN 5B"/>
    <property type="match status" value="1"/>
</dbReference>
<dbReference type="SUPFAM" id="SSF50978">
    <property type="entry name" value="WD40 repeat-like"/>
    <property type="match status" value="1"/>
</dbReference>
<organism evidence="5 6">
    <name type="scientific">Suillus luteus UH-Slu-Lm8-n1</name>
    <dbReference type="NCBI Taxonomy" id="930992"/>
    <lineage>
        <taxon>Eukaryota</taxon>
        <taxon>Fungi</taxon>
        <taxon>Dikarya</taxon>
        <taxon>Basidiomycota</taxon>
        <taxon>Agaricomycotina</taxon>
        <taxon>Agaricomycetes</taxon>
        <taxon>Agaricomycetidae</taxon>
        <taxon>Boletales</taxon>
        <taxon>Suillineae</taxon>
        <taxon>Suillaceae</taxon>
        <taxon>Suillus</taxon>
    </lineage>
</organism>
<evidence type="ECO:0000313" key="6">
    <source>
        <dbReference type="Proteomes" id="UP000054485"/>
    </source>
</evidence>
<dbReference type="AlphaFoldDB" id="A0A0C9ZR99"/>
<evidence type="ECO:0008006" key="7">
    <source>
        <dbReference type="Google" id="ProtNLM"/>
    </source>
</evidence>
<evidence type="ECO:0000256" key="3">
    <source>
        <dbReference type="PROSITE-ProRule" id="PRU00221"/>
    </source>
</evidence>
<dbReference type="InterPro" id="IPR001680">
    <property type="entry name" value="WD40_rpt"/>
</dbReference>
<gene>
    <name evidence="5" type="ORF">CY34DRAFT_13835</name>
</gene>
<evidence type="ECO:0000256" key="1">
    <source>
        <dbReference type="ARBA" id="ARBA00022574"/>
    </source>
</evidence>
<dbReference type="EMBL" id="KN835309">
    <property type="protein sequence ID" value="KIK40270.1"/>
    <property type="molecule type" value="Genomic_DNA"/>
</dbReference>